<accession>A0A8K0GYG8</accession>
<evidence type="ECO:0000313" key="4">
    <source>
        <dbReference type="EMBL" id="KAF3442315.1"/>
    </source>
</evidence>
<dbReference type="GO" id="GO:0004866">
    <property type="term" value="F:endopeptidase inhibitor activity"/>
    <property type="evidence" value="ECO:0007669"/>
    <property type="project" value="InterPro"/>
</dbReference>
<feature type="chain" id="PRO_5035468793" evidence="3">
    <location>
        <begin position="25"/>
        <end position="207"/>
    </location>
</feature>
<dbReference type="Pfam" id="PF00197">
    <property type="entry name" value="Kunitz_legume"/>
    <property type="match status" value="1"/>
</dbReference>
<gene>
    <name evidence="4" type="ORF">FNV43_RR16231</name>
</gene>
<dbReference type="Gene3D" id="2.80.10.50">
    <property type="match status" value="1"/>
</dbReference>
<dbReference type="InterPro" id="IPR011065">
    <property type="entry name" value="Kunitz_inhibitor_STI-like_sf"/>
</dbReference>
<evidence type="ECO:0000256" key="1">
    <source>
        <dbReference type="ARBA" id="ARBA00005440"/>
    </source>
</evidence>
<evidence type="ECO:0000313" key="5">
    <source>
        <dbReference type="Proteomes" id="UP000796880"/>
    </source>
</evidence>
<dbReference type="SUPFAM" id="SSF50386">
    <property type="entry name" value="STI-like"/>
    <property type="match status" value="1"/>
</dbReference>
<evidence type="ECO:0000256" key="3">
    <source>
        <dbReference type="SAM" id="SignalP"/>
    </source>
</evidence>
<dbReference type="CDD" id="cd23367">
    <property type="entry name" value="beta-trefoil_STI_KPI104-like"/>
    <property type="match status" value="1"/>
</dbReference>
<keyword evidence="5" id="KW-1185">Reference proteome</keyword>
<evidence type="ECO:0000256" key="2">
    <source>
        <dbReference type="ARBA" id="ARBA00023157"/>
    </source>
</evidence>
<dbReference type="AlphaFoldDB" id="A0A8K0GYG8"/>
<organism evidence="4 5">
    <name type="scientific">Rhamnella rubrinervis</name>
    <dbReference type="NCBI Taxonomy" id="2594499"/>
    <lineage>
        <taxon>Eukaryota</taxon>
        <taxon>Viridiplantae</taxon>
        <taxon>Streptophyta</taxon>
        <taxon>Embryophyta</taxon>
        <taxon>Tracheophyta</taxon>
        <taxon>Spermatophyta</taxon>
        <taxon>Magnoliopsida</taxon>
        <taxon>eudicotyledons</taxon>
        <taxon>Gunneridae</taxon>
        <taxon>Pentapetalae</taxon>
        <taxon>rosids</taxon>
        <taxon>fabids</taxon>
        <taxon>Rosales</taxon>
        <taxon>Rhamnaceae</taxon>
        <taxon>rhamnoid group</taxon>
        <taxon>Rhamneae</taxon>
        <taxon>Rhamnella</taxon>
    </lineage>
</organism>
<comment type="caution">
    <text evidence="4">The sequence shown here is derived from an EMBL/GenBank/DDBJ whole genome shotgun (WGS) entry which is preliminary data.</text>
</comment>
<keyword evidence="2" id="KW-1015">Disulfide bond</keyword>
<comment type="similarity">
    <text evidence="1">Belongs to the protease inhibitor I3 (leguminous Kunitz-type inhibitor) family.</text>
</comment>
<sequence>MLTMRLLGISLSLILCVAVSSVEAQTFNKTVLDSSGEVLEAGVEYYIRPAITDFGGRFTLIRRSAGLCPFYVGQENSDASEGVPVVFTPFAEEGDTLIRESRDIKFAFSAITVCAQSTAWKVGDTDTTTGRRFILTGRSNSVEFPISNYFRIIGTEREGVYTLAWCPTEVCPACRLRCGDVGPLVQDGKRFLALDGTFVLPVVFHRA</sequence>
<dbReference type="PANTHER" id="PTHR33107">
    <property type="entry name" value="KUNITZ TRYPSIN INHIBITOR 2"/>
    <property type="match status" value="1"/>
</dbReference>
<dbReference type="PANTHER" id="PTHR33107:SF81">
    <property type="entry name" value="TRYPSIN INHIBITOR A"/>
    <property type="match status" value="1"/>
</dbReference>
<dbReference type="Proteomes" id="UP000796880">
    <property type="component" value="Unassembled WGS sequence"/>
</dbReference>
<proteinExistence type="inferred from homology"/>
<dbReference type="OrthoDB" id="1918435at2759"/>
<dbReference type="EMBL" id="VOIH02000007">
    <property type="protein sequence ID" value="KAF3442315.1"/>
    <property type="molecule type" value="Genomic_DNA"/>
</dbReference>
<keyword evidence="3" id="KW-0732">Signal</keyword>
<dbReference type="PRINTS" id="PR00291">
    <property type="entry name" value="KUNITZINHBTR"/>
</dbReference>
<protein>
    <submittedName>
        <fullName evidence="4">Uncharacterized protein</fullName>
    </submittedName>
</protein>
<dbReference type="InterPro" id="IPR002160">
    <property type="entry name" value="Prot_inh_Kunz-lg"/>
</dbReference>
<name>A0A8K0GYG8_9ROSA</name>
<feature type="signal peptide" evidence="3">
    <location>
        <begin position="1"/>
        <end position="24"/>
    </location>
</feature>
<reference evidence="4" key="1">
    <citation type="submission" date="2020-03" db="EMBL/GenBank/DDBJ databases">
        <title>A high-quality chromosome-level genome assembly of a woody plant with both climbing and erect habits, Rhamnella rubrinervis.</title>
        <authorList>
            <person name="Lu Z."/>
            <person name="Yang Y."/>
            <person name="Zhu X."/>
            <person name="Sun Y."/>
        </authorList>
    </citation>
    <scope>NUCLEOTIDE SEQUENCE</scope>
    <source>
        <strain evidence="4">BYM</strain>
        <tissue evidence="4">Leaf</tissue>
    </source>
</reference>
<dbReference type="SMART" id="SM00452">
    <property type="entry name" value="STI"/>
    <property type="match status" value="1"/>
</dbReference>